<keyword evidence="9" id="KW-0808">Transferase</keyword>
<dbReference type="InterPro" id="IPR036890">
    <property type="entry name" value="HATPase_C_sf"/>
</dbReference>
<dbReference type="GO" id="GO:0016020">
    <property type="term" value="C:membrane"/>
    <property type="evidence" value="ECO:0007669"/>
    <property type="project" value="InterPro"/>
</dbReference>
<dbReference type="GO" id="GO:0046983">
    <property type="term" value="F:protein dimerization activity"/>
    <property type="evidence" value="ECO:0007669"/>
    <property type="project" value="InterPro"/>
</dbReference>
<evidence type="ECO:0000256" key="4">
    <source>
        <dbReference type="ARBA" id="ARBA00012438"/>
    </source>
</evidence>
<feature type="transmembrane region" description="Helical" evidence="19">
    <location>
        <begin position="182"/>
        <end position="201"/>
    </location>
</feature>
<keyword evidence="6" id="KW-0004">4Fe-4S</keyword>
<evidence type="ECO:0000256" key="18">
    <source>
        <dbReference type="ARBA" id="ARBA00030800"/>
    </source>
</evidence>
<keyword evidence="8" id="KW-0597">Phosphoprotein</keyword>
<evidence type="ECO:0000256" key="11">
    <source>
        <dbReference type="ARBA" id="ARBA00022741"/>
    </source>
</evidence>
<evidence type="ECO:0000256" key="19">
    <source>
        <dbReference type="SAM" id="Phobius"/>
    </source>
</evidence>
<dbReference type="SMART" id="SM00387">
    <property type="entry name" value="HATPase_c"/>
    <property type="match status" value="1"/>
</dbReference>
<dbReference type="InterPro" id="IPR003594">
    <property type="entry name" value="HATPase_dom"/>
</dbReference>
<reference evidence="21 22" key="1">
    <citation type="submission" date="2019-08" db="EMBL/GenBank/DDBJ databases">
        <authorList>
            <person name="Hu J."/>
        </authorList>
    </citation>
    <scope>NUCLEOTIDE SEQUENCE [LARGE SCALE GENOMIC DNA]</scope>
    <source>
        <strain evidence="21 22">NEAU-184</strain>
    </source>
</reference>
<evidence type="ECO:0000256" key="8">
    <source>
        <dbReference type="ARBA" id="ARBA00022553"/>
    </source>
</evidence>
<feature type="transmembrane region" description="Helical" evidence="19">
    <location>
        <begin position="119"/>
        <end position="138"/>
    </location>
</feature>
<evidence type="ECO:0000256" key="3">
    <source>
        <dbReference type="ARBA" id="ARBA00004496"/>
    </source>
</evidence>
<evidence type="ECO:0000256" key="10">
    <source>
        <dbReference type="ARBA" id="ARBA00022723"/>
    </source>
</evidence>
<feature type="transmembrane region" description="Helical" evidence="19">
    <location>
        <begin position="150"/>
        <end position="170"/>
    </location>
</feature>
<evidence type="ECO:0000256" key="15">
    <source>
        <dbReference type="ARBA" id="ARBA00023012"/>
    </source>
</evidence>
<keyword evidence="7" id="KW-0963">Cytoplasm</keyword>
<evidence type="ECO:0000256" key="12">
    <source>
        <dbReference type="ARBA" id="ARBA00022777"/>
    </source>
</evidence>
<evidence type="ECO:0000256" key="7">
    <source>
        <dbReference type="ARBA" id="ARBA00022490"/>
    </source>
</evidence>
<dbReference type="GO" id="GO:0000155">
    <property type="term" value="F:phosphorelay sensor kinase activity"/>
    <property type="evidence" value="ECO:0007669"/>
    <property type="project" value="InterPro"/>
</dbReference>
<dbReference type="RefSeq" id="WP_148733326.1">
    <property type="nucleotide sequence ID" value="NZ_VSSB01000001.1"/>
</dbReference>
<name>A0A5S4VB50_9MICO</name>
<keyword evidence="19" id="KW-0812">Transmembrane</keyword>
<keyword evidence="12" id="KW-0418">Kinase</keyword>
<evidence type="ECO:0000313" key="21">
    <source>
        <dbReference type="EMBL" id="TYL53860.1"/>
    </source>
</evidence>
<feature type="transmembrane region" description="Helical" evidence="19">
    <location>
        <begin position="243"/>
        <end position="263"/>
    </location>
</feature>
<dbReference type="Pfam" id="PF02518">
    <property type="entry name" value="HATPase_c"/>
    <property type="match status" value="1"/>
</dbReference>
<dbReference type="GO" id="GO:0051539">
    <property type="term" value="F:4 iron, 4 sulfur cluster binding"/>
    <property type="evidence" value="ECO:0007669"/>
    <property type="project" value="UniProtKB-KW"/>
</dbReference>
<feature type="transmembrane region" description="Helical" evidence="19">
    <location>
        <begin position="6"/>
        <end position="30"/>
    </location>
</feature>
<protein>
    <recommendedName>
        <fullName evidence="5">Oxygen sensor histidine kinase NreB</fullName>
        <ecNumber evidence="4">2.7.13.3</ecNumber>
    </recommendedName>
    <alternativeName>
        <fullName evidence="18">Nitrogen regulation protein B</fullName>
    </alternativeName>
</protein>
<accession>A0A5S4VB50</accession>
<dbReference type="PANTHER" id="PTHR24421:SF10">
    <property type="entry name" value="NITRATE_NITRITE SENSOR PROTEIN NARQ"/>
    <property type="match status" value="1"/>
</dbReference>
<dbReference type="InterPro" id="IPR004358">
    <property type="entry name" value="Sig_transdc_His_kin-like_C"/>
</dbReference>
<feature type="transmembrane region" description="Helical" evidence="19">
    <location>
        <begin position="213"/>
        <end position="231"/>
    </location>
</feature>
<evidence type="ECO:0000256" key="2">
    <source>
        <dbReference type="ARBA" id="ARBA00001966"/>
    </source>
</evidence>
<feature type="transmembrane region" description="Helical" evidence="19">
    <location>
        <begin position="92"/>
        <end position="113"/>
    </location>
</feature>
<dbReference type="InterPro" id="IPR011712">
    <property type="entry name" value="Sig_transdc_His_kin_sub3_dim/P"/>
</dbReference>
<evidence type="ECO:0000256" key="9">
    <source>
        <dbReference type="ARBA" id="ARBA00022679"/>
    </source>
</evidence>
<dbReference type="PRINTS" id="PR00344">
    <property type="entry name" value="BCTRLSENSOR"/>
</dbReference>
<keyword evidence="19" id="KW-1133">Transmembrane helix</keyword>
<evidence type="ECO:0000259" key="20">
    <source>
        <dbReference type="PROSITE" id="PS50109"/>
    </source>
</evidence>
<sequence length="601" mass="63714">MTGGQAALLASQAVVVTIGLLGAALVVVAVAPRRGAPIDRRVWLPAAAVVAILLSSAVAAAVPVATIASAVWFGAFPLLAATYPDGRFVPRWFIAPVVVLSACMAAVFATGGAITDEPWWILVGWSGLLLVLGQVYRYRYRSDTRQRESLRWALLGILTSAELFVLVFVLEGGPIGERGPGFEAAANLAIVPALLGFVIGLVRPRLWNVDPLLHALLVFTLAAPVLASAYWAGRSVGAPGSEAAGWIGAAVVAVVAVPVIRAASWVAERVVYRGRVDPAAAVDALGRAVADEPEAVRVPEAILRSVVDSLFLDGAALRGEQVDAQVGMIEGRTEEFPVVHLGEELARLRIPPRPGESELTARDREVAKALALHAGPALHGVRALARLTESHALLVAAREEERRRLRRDLHDDLSPSLAGLALSAAALARRLAATGGDPQLVAIADELHRDIRSVIVRAREISHDLRPAVLDEQGLVAAIRSRVTAPRPDDIEIRLEADDERMALPAAVDVAALRIVQEAVSNVRRHAAATTCTVSLHREADHLDVTVRDDGIGMPERVPDGLGISSIRERARELGGVAEIGRDPGGGSRVHVRLPLEWGAT</sequence>
<keyword evidence="19" id="KW-0472">Membrane</keyword>
<dbReference type="Proteomes" id="UP000325243">
    <property type="component" value="Unassembled WGS sequence"/>
</dbReference>
<evidence type="ECO:0000256" key="16">
    <source>
        <dbReference type="ARBA" id="ARBA00023014"/>
    </source>
</evidence>
<keyword evidence="11" id="KW-0547">Nucleotide-binding</keyword>
<feature type="domain" description="Histidine kinase" evidence="20">
    <location>
        <begin position="408"/>
        <end position="598"/>
    </location>
</feature>
<evidence type="ECO:0000256" key="13">
    <source>
        <dbReference type="ARBA" id="ARBA00022840"/>
    </source>
</evidence>
<gene>
    <name evidence="21" type="ORF">FYC51_09540</name>
</gene>
<dbReference type="PROSITE" id="PS50109">
    <property type="entry name" value="HIS_KIN"/>
    <property type="match status" value="1"/>
</dbReference>
<dbReference type="PANTHER" id="PTHR24421">
    <property type="entry name" value="NITRATE/NITRITE SENSOR PROTEIN NARX-RELATED"/>
    <property type="match status" value="1"/>
</dbReference>
<dbReference type="GO" id="GO:0046872">
    <property type="term" value="F:metal ion binding"/>
    <property type="evidence" value="ECO:0007669"/>
    <property type="project" value="UniProtKB-KW"/>
</dbReference>
<comment type="catalytic activity">
    <reaction evidence="1">
        <text>ATP + protein L-histidine = ADP + protein N-phospho-L-histidine.</text>
        <dbReference type="EC" id="2.7.13.3"/>
    </reaction>
</comment>
<comment type="function">
    <text evidence="17">Member of the two-component regulatory system NreB/NreC involved in the control of dissimilatory nitrate/nitrite reduction in response to oxygen. NreB functions as a direct oxygen sensor histidine kinase which is autophosphorylated, in the absence of oxygen, probably at the conserved histidine residue, and transfers its phosphate group probably to a conserved aspartate residue of NreC. NreB/NreC activates the expression of the nitrate (narGHJI) and nitrite (nir) reductase operons, as well as the putative nitrate transporter gene narT.</text>
</comment>
<dbReference type="AlphaFoldDB" id="A0A5S4VB50"/>
<evidence type="ECO:0000313" key="22">
    <source>
        <dbReference type="Proteomes" id="UP000325243"/>
    </source>
</evidence>
<evidence type="ECO:0000256" key="6">
    <source>
        <dbReference type="ARBA" id="ARBA00022485"/>
    </source>
</evidence>
<keyword evidence="13" id="KW-0067">ATP-binding</keyword>
<dbReference type="Gene3D" id="1.20.5.1930">
    <property type="match status" value="1"/>
</dbReference>
<comment type="caution">
    <text evidence="21">The sequence shown here is derived from an EMBL/GenBank/DDBJ whole genome shotgun (WGS) entry which is preliminary data.</text>
</comment>
<dbReference type="InterPro" id="IPR005467">
    <property type="entry name" value="His_kinase_dom"/>
</dbReference>
<evidence type="ECO:0000256" key="5">
    <source>
        <dbReference type="ARBA" id="ARBA00017322"/>
    </source>
</evidence>
<comment type="cofactor">
    <cofactor evidence="2">
        <name>[4Fe-4S] cluster</name>
        <dbReference type="ChEBI" id="CHEBI:49883"/>
    </cofactor>
</comment>
<dbReference type="Gene3D" id="3.30.565.10">
    <property type="entry name" value="Histidine kinase-like ATPase, C-terminal domain"/>
    <property type="match status" value="1"/>
</dbReference>
<keyword evidence="14" id="KW-0408">Iron</keyword>
<dbReference type="EC" id="2.7.13.3" evidence="4"/>
<dbReference type="GO" id="GO:0005737">
    <property type="term" value="C:cytoplasm"/>
    <property type="evidence" value="ECO:0007669"/>
    <property type="project" value="UniProtKB-SubCell"/>
</dbReference>
<dbReference type="GO" id="GO:0005524">
    <property type="term" value="F:ATP binding"/>
    <property type="evidence" value="ECO:0007669"/>
    <property type="project" value="UniProtKB-KW"/>
</dbReference>
<organism evidence="21 22">
    <name type="scientific">Agromyces mariniharenae</name>
    <dbReference type="NCBI Taxonomy" id="2604423"/>
    <lineage>
        <taxon>Bacteria</taxon>
        <taxon>Bacillati</taxon>
        <taxon>Actinomycetota</taxon>
        <taxon>Actinomycetes</taxon>
        <taxon>Micrococcales</taxon>
        <taxon>Microbacteriaceae</taxon>
        <taxon>Agromyces</taxon>
    </lineage>
</organism>
<feature type="transmembrane region" description="Helical" evidence="19">
    <location>
        <begin position="42"/>
        <end position="61"/>
    </location>
</feature>
<comment type="subcellular location">
    <subcellularLocation>
        <location evidence="3">Cytoplasm</location>
    </subcellularLocation>
</comment>
<keyword evidence="15" id="KW-0902">Two-component regulatory system</keyword>
<keyword evidence="10" id="KW-0479">Metal-binding</keyword>
<evidence type="ECO:0000256" key="1">
    <source>
        <dbReference type="ARBA" id="ARBA00000085"/>
    </source>
</evidence>
<evidence type="ECO:0000256" key="14">
    <source>
        <dbReference type="ARBA" id="ARBA00023004"/>
    </source>
</evidence>
<dbReference type="InterPro" id="IPR050482">
    <property type="entry name" value="Sensor_HK_TwoCompSys"/>
</dbReference>
<keyword evidence="22" id="KW-1185">Reference proteome</keyword>
<dbReference type="CDD" id="cd16917">
    <property type="entry name" value="HATPase_UhpB-NarQ-NarX-like"/>
    <property type="match status" value="1"/>
</dbReference>
<dbReference type="SUPFAM" id="SSF55874">
    <property type="entry name" value="ATPase domain of HSP90 chaperone/DNA topoisomerase II/histidine kinase"/>
    <property type="match status" value="1"/>
</dbReference>
<dbReference type="EMBL" id="VSSB01000001">
    <property type="protein sequence ID" value="TYL53860.1"/>
    <property type="molecule type" value="Genomic_DNA"/>
</dbReference>
<evidence type="ECO:0000256" key="17">
    <source>
        <dbReference type="ARBA" id="ARBA00024827"/>
    </source>
</evidence>
<dbReference type="Pfam" id="PF07730">
    <property type="entry name" value="HisKA_3"/>
    <property type="match status" value="1"/>
</dbReference>
<keyword evidence="16" id="KW-0411">Iron-sulfur</keyword>
<proteinExistence type="predicted"/>